<dbReference type="Gene3D" id="3.40.190.10">
    <property type="entry name" value="Periplasmic binding protein-like II"/>
    <property type="match status" value="1"/>
</dbReference>
<evidence type="ECO:0000313" key="3">
    <source>
        <dbReference type="Proteomes" id="UP000235145"/>
    </source>
</evidence>
<feature type="transmembrane region" description="Helical" evidence="1">
    <location>
        <begin position="47"/>
        <end position="71"/>
    </location>
</feature>
<proteinExistence type="predicted"/>
<sequence>MGLYQEYDATIGEFIIISNRSLYVDFTLPFTDLGVGIISRNAKDNMWIFLDPFSANLWITTSCFFIFLGFVQHHGNWEQPSSLSFQPSFMLTLQSNLSRFVVTVWVFVVLVLTSSCNATLSLLLTVQQI</sequence>
<reference evidence="2 3" key="1">
    <citation type="journal article" date="2017" name="Nat. Commun.">
        <title>Genome assembly with in vitro proximity ligation data and whole-genome triplication in lettuce.</title>
        <authorList>
            <person name="Reyes-Chin-Wo S."/>
            <person name="Wang Z."/>
            <person name="Yang X."/>
            <person name="Kozik A."/>
            <person name="Arikit S."/>
            <person name="Song C."/>
            <person name="Xia L."/>
            <person name="Froenicke L."/>
            <person name="Lavelle D.O."/>
            <person name="Truco M.J."/>
            <person name="Xia R."/>
            <person name="Zhu S."/>
            <person name="Xu C."/>
            <person name="Xu H."/>
            <person name="Xu X."/>
            <person name="Cox K."/>
            <person name="Korf I."/>
            <person name="Meyers B.C."/>
            <person name="Michelmore R.W."/>
        </authorList>
    </citation>
    <scope>NUCLEOTIDE SEQUENCE [LARGE SCALE GENOMIC DNA]</scope>
    <source>
        <strain evidence="3">cv. Salinas</strain>
        <tissue evidence="2">Seedlings</tissue>
    </source>
</reference>
<name>A0A9R1VXD6_LACSA</name>
<gene>
    <name evidence="2" type="ORF">LSAT_V11C400196700</name>
</gene>
<keyword evidence="1" id="KW-0812">Transmembrane</keyword>
<feature type="transmembrane region" description="Helical" evidence="1">
    <location>
        <begin position="100"/>
        <end position="126"/>
    </location>
</feature>
<dbReference type="EMBL" id="NBSK02000004">
    <property type="protein sequence ID" value="KAJ0213643.1"/>
    <property type="molecule type" value="Genomic_DNA"/>
</dbReference>
<dbReference type="SUPFAM" id="SSF53850">
    <property type="entry name" value="Periplasmic binding protein-like II"/>
    <property type="match status" value="1"/>
</dbReference>
<dbReference type="PANTHER" id="PTHR18966">
    <property type="entry name" value="IONOTROPIC GLUTAMATE RECEPTOR"/>
    <property type="match status" value="1"/>
</dbReference>
<evidence type="ECO:0008006" key="4">
    <source>
        <dbReference type="Google" id="ProtNLM"/>
    </source>
</evidence>
<comment type="caution">
    <text evidence="2">The sequence shown here is derived from an EMBL/GenBank/DDBJ whole genome shotgun (WGS) entry which is preliminary data.</text>
</comment>
<dbReference type="AlphaFoldDB" id="A0A9R1VXD6"/>
<organism evidence="2 3">
    <name type="scientific">Lactuca sativa</name>
    <name type="common">Garden lettuce</name>
    <dbReference type="NCBI Taxonomy" id="4236"/>
    <lineage>
        <taxon>Eukaryota</taxon>
        <taxon>Viridiplantae</taxon>
        <taxon>Streptophyta</taxon>
        <taxon>Embryophyta</taxon>
        <taxon>Tracheophyta</taxon>
        <taxon>Spermatophyta</taxon>
        <taxon>Magnoliopsida</taxon>
        <taxon>eudicotyledons</taxon>
        <taxon>Gunneridae</taxon>
        <taxon>Pentapetalae</taxon>
        <taxon>asterids</taxon>
        <taxon>campanulids</taxon>
        <taxon>Asterales</taxon>
        <taxon>Asteraceae</taxon>
        <taxon>Cichorioideae</taxon>
        <taxon>Cichorieae</taxon>
        <taxon>Lactucinae</taxon>
        <taxon>Lactuca</taxon>
    </lineage>
</organism>
<keyword evidence="3" id="KW-1185">Reference proteome</keyword>
<evidence type="ECO:0000313" key="2">
    <source>
        <dbReference type="EMBL" id="KAJ0213643.1"/>
    </source>
</evidence>
<keyword evidence="1" id="KW-0472">Membrane</keyword>
<dbReference type="InterPro" id="IPR015683">
    <property type="entry name" value="Ionotropic_Glu_rcpt"/>
</dbReference>
<keyword evidence="1" id="KW-1133">Transmembrane helix</keyword>
<protein>
    <recommendedName>
        <fullName evidence="4">Solute-binding protein family 3/N-terminal domain-containing protein</fullName>
    </recommendedName>
</protein>
<dbReference type="Proteomes" id="UP000235145">
    <property type="component" value="Unassembled WGS sequence"/>
</dbReference>
<evidence type="ECO:0000256" key="1">
    <source>
        <dbReference type="SAM" id="Phobius"/>
    </source>
</evidence>
<accession>A0A9R1VXD6</accession>